<dbReference type="Proteomes" id="UP001165960">
    <property type="component" value="Unassembled WGS sequence"/>
</dbReference>
<proteinExistence type="predicted"/>
<evidence type="ECO:0000313" key="1">
    <source>
        <dbReference type="EMBL" id="KAJ9056836.1"/>
    </source>
</evidence>
<gene>
    <name evidence="1" type="ORF">DSO57_1028813</name>
</gene>
<dbReference type="EMBL" id="QTSX02005865">
    <property type="protein sequence ID" value="KAJ9056836.1"/>
    <property type="molecule type" value="Genomic_DNA"/>
</dbReference>
<name>A0ACC2S377_9FUNG</name>
<keyword evidence="2" id="KW-1185">Reference proteome</keyword>
<evidence type="ECO:0000313" key="2">
    <source>
        <dbReference type="Proteomes" id="UP001165960"/>
    </source>
</evidence>
<organism evidence="1 2">
    <name type="scientific">Entomophthora muscae</name>
    <dbReference type="NCBI Taxonomy" id="34485"/>
    <lineage>
        <taxon>Eukaryota</taxon>
        <taxon>Fungi</taxon>
        <taxon>Fungi incertae sedis</taxon>
        <taxon>Zoopagomycota</taxon>
        <taxon>Entomophthoromycotina</taxon>
        <taxon>Entomophthoromycetes</taxon>
        <taxon>Entomophthorales</taxon>
        <taxon>Entomophthoraceae</taxon>
        <taxon>Entomophthora</taxon>
    </lineage>
</organism>
<reference evidence="1" key="1">
    <citation type="submission" date="2022-04" db="EMBL/GenBank/DDBJ databases">
        <title>Genome of the entomopathogenic fungus Entomophthora muscae.</title>
        <authorList>
            <person name="Elya C."/>
            <person name="Lovett B.R."/>
            <person name="Lee E."/>
            <person name="Macias A.M."/>
            <person name="Hajek A.E."/>
            <person name="De Bivort B.L."/>
            <person name="Kasson M.T."/>
            <person name="De Fine Licht H.H."/>
            <person name="Stajich J.E."/>
        </authorList>
    </citation>
    <scope>NUCLEOTIDE SEQUENCE</scope>
    <source>
        <strain evidence="1">Berkeley</strain>
    </source>
</reference>
<comment type="caution">
    <text evidence="1">The sequence shown here is derived from an EMBL/GenBank/DDBJ whole genome shotgun (WGS) entry which is preliminary data.</text>
</comment>
<protein>
    <submittedName>
        <fullName evidence="1">Uncharacterized protein</fullName>
    </submittedName>
</protein>
<sequence length="226" mass="25700">MICGSLFLVSFPALGIYFYEKYKKISSRKSIYTQFLELGIIKEFEDNRRYIDEPEVTGYKKFPVYHSPKVEKEMPKKGSLIRSTLSEANKIPFPPHAYYHSELNQIVEIGYAGNQLSDDKGNVHEGLLSALLDEALGRTAFLRFLTPYMFTANLTVVFKDKLPENSFFKIVTKLNPTTDQKPYKAILESQLLDLSGKEIAAASSVFIVPKNHLATIGSFKSYLDFE</sequence>
<accession>A0ACC2S377</accession>